<reference evidence="3" key="1">
    <citation type="journal article" date="2000" name="Eur. J. Biochem.">
        <title>Physiological functions of thioredoxin and thioredoxin reductase.</title>
        <authorList>
            <person name="Arner E.S."/>
            <person name="Holmgren A."/>
        </authorList>
    </citation>
    <scope>NUCLEOTIDE SEQUENCE</scope>
</reference>
<evidence type="ECO:0000313" key="2">
    <source>
        <dbReference type="Proteomes" id="UP000675920"/>
    </source>
</evidence>
<proteinExistence type="predicted"/>
<feature type="region of interest" description="Disordered" evidence="1">
    <location>
        <begin position="120"/>
        <end position="139"/>
    </location>
</feature>
<accession>A0A9U5GYR0</accession>
<evidence type="ECO:0000313" key="3">
    <source>
        <dbReference type="RefSeq" id="WP_245591406.1"/>
    </source>
</evidence>
<dbReference type="SUPFAM" id="SSF52833">
    <property type="entry name" value="Thioredoxin-like"/>
    <property type="match status" value="1"/>
</dbReference>
<dbReference type="Proteomes" id="UP000675920">
    <property type="component" value="Unplaced"/>
</dbReference>
<organism evidence="2 3">
    <name type="scientific">Derxia gummosa DSM 723</name>
    <dbReference type="NCBI Taxonomy" id="1121388"/>
    <lineage>
        <taxon>Bacteria</taxon>
        <taxon>Pseudomonadati</taxon>
        <taxon>Pseudomonadota</taxon>
        <taxon>Betaproteobacteria</taxon>
        <taxon>Burkholderiales</taxon>
        <taxon>Alcaligenaceae</taxon>
        <taxon>Derxia</taxon>
    </lineage>
</organism>
<sequence length="139" mass="15118">MADELFARLDMRATSSASLDADLAAAGDRLVAIYLWGEDCFNCGIFKQQAMQQIERIDGLGLRWLHADVYADAGLGRRFALHGVPAFFFFKDGKRLGRITGWPGIGAFVNAVRELQSRLAGPREAANDPVLAPDSPPAP</sequence>
<name>A0A9U5GYR0_9BURK</name>
<evidence type="ECO:0000256" key="1">
    <source>
        <dbReference type="SAM" id="MobiDB-lite"/>
    </source>
</evidence>
<dbReference type="Gene3D" id="3.40.30.10">
    <property type="entry name" value="Glutaredoxin"/>
    <property type="match status" value="1"/>
</dbReference>
<keyword evidence="2" id="KW-1185">Reference proteome</keyword>
<reference evidence="3" key="2">
    <citation type="submission" date="2025-08" db="UniProtKB">
        <authorList>
            <consortium name="RefSeq"/>
        </authorList>
    </citation>
    <scope>IDENTIFICATION</scope>
</reference>
<dbReference type="CDD" id="cd02947">
    <property type="entry name" value="TRX_family"/>
    <property type="match status" value="1"/>
</dbReference>
<dbReference type="AlphaFoldDB" id="A0A9U5GYR0"/>
<dbReference type="RefSeq" id="WP_245591406.1">
    <property type="nucleotide sequence ID" value="NZ_KI519499.1"/>
</dbReference>
<dbReference type="InterPro" id="IPR036249">
    <property type="entry name" value="Thioredoxin-like_sf"/>
</dbReference>
<protein>
    <submittedName>
        <fullName evidence="3">Thioredoxin family protein</fullName>
    </submittedName>
</protein>